<dbReference type="GO" id="GO:0030975">
    <property type="term" value="F:thiamine binding"/>
    <property type="evidence" value="ECO:0007669"/>
    <property type="project" value="InterPro"/>
</dbReference>
<proteinExistence type="predicted"/>
<feature type="region of interest" description="Disordered" evidence="2">
    <location>
        <begin position="1"/>
        <end position="26"/>
    </location>
</feature>
<reference evidence="3 4" key="1">
    <citation type="submission" date="2016-10" db="EMBL/GenBank/DDBJ databases">
        <authorList>
            <person name="de Groot N.N."/>
        </authorList>
    </citation>
    <scope>NUCLEOTIDE SEQUENCE [LARGE SCALE GENOMIC DNA]</scope>
    <source>
        <strain evidence="3 4">KPR-7B</strain>
    </source>
</reference>
<dbReference type="AlphaFoldDB" id="A0A1G9WTE3"/>
<keyword evidence="1" id="KW-0732">Signal</keyword>
<dbReference type="CDD" id="cd13545">
    <property type="entry name" value="PBP2_TbpA"/>
    <property type="match status" value="1"/>
</dbReference>
<feature type="compositionally biased region" description="Low complexity" evidence="2">
    <location>
        <begin position="11"/>
        <end position="24"/>
    </location>
</feature>
<organism evidence="3 4">
    <name type="scientific">Actinomyces ruminicola</name>
    <dbReference type="NCBI Taxonomy" id="332524"/>
    <lineage>
        <taxon>Bacteria</taxon>
        <taxon>Bacillati</taxon>
        <taxon>Actinomycetota</taxon>
        <taxon>Actinomycetes</taxon>
        <taxon>Actinomycetales</taxon>
        <taxon>Actinomycetaceae</taxon>
        <taxon>Actinomyces</taxon>
    </lineage>
</organism>
<dbReference type="PROSITE" id="PS51318">
    <property type="entry name" value="TAT"/>
    <property type="match status" value="1"/>
</dbReference>
<dbReference type="OrthoDB" id="5412681at2"/>
<evidence type="ECO:0000313" key="3">
    <source>
        <dbReference type="EMBL" id="SDM87822.1"/>
    </source>
</evidence>
<protein>
    <submittedName>
        <fullName evidence="3">Thiamine transport system substrate-binding protein</fullName>
    </submittedName>
</protein>
<dbReference type="Gene3D" id="3.40.190.10">
    <property type="entry name" value="Periplasmic binding protein-like II"/>
    <property type="match status" value="2"/>
</dbReference>
<dbReference type="InterPro" id="IPR006311">
    <property type="entry name" value="TAT_signal"/>
</dbReference>
<dbReference type="Proteomes" id="UP000199671">
    <property type="component" value="Unassembled WGS sequence"/>
</dbReference>
<dbReference type="Pfam" id="PF13343">
    <property type="entry name" value="SBP_bac_6"/>
    <property type="match status" value="1"/>
</dbReference>
<dbReference type="GO" id="GO:0030976">
    <property type="term" value="F:thiamine pyrophosphate binding"/>
    <property type="evidence" value="ECO:0007669"/>
    <property type="project" value="TreeGrafter"/>
</dbReference>
<gene>
    <name evidence="3" type="ORF">SAMN04487766_10842</name>
</gene>
<dbReference type="GO" id="GO:0015888">
    <property type="term" value="P:thiamine transport"/>
    <property type="evidence" value="ECO:0007669"/>
    <property type="project" value="InterPro"/>
</dbReference>
<accession>A0A1G9WTE3</accession>
<dbReference type="GO" id="GO:0030288">
    <property type="term" value="C:outer membrane-bounded periplasmic space"/>
    <property type="evidence" value="ECO:0007669"/>
    <property type="project" value="TreeGrafter"/>
</dbReference>
<sequence>MTTNGTVAGDAARAASPTAATRSAHPLAAIRPSRRALLAGGAATAVGLALAACGSGSGGSGANSTASGGGKVTVVTYDSFDLPDDLIAAFEADTGYTLEIARSGDGGEVANKLILTKDAPLGDAVFGINNTMASRILAEGVIDTATALNLPDGADDYLAPYIVDDTPALVPIDFGEVCVNVDTFWLSDHGLEPPAVFEDLTDPAYKDLFVAINPTTSSTGMAFLLATIGHFGVDGFAQYWKDLVANGTKIDEGWSDAYYTDFTAGGGDGAYPIVVSYASSPAATLTDDGAATTTAALPRTATRQVEYAGVLAGAANPDGAAAFVAWMLSRQVQEAIPDAMYMYPVDPDAALSDALARFGSTAEDPIVVNPADIAAHQQEWLTAWAEAVGQ</sequence>
<dbReference type="RefSeq" id="WP_092610603.1">
    <property type="nucleotide sequence ID" value="NZ_FNHU01000008.1"/>
</dbReference>
<evidence type="ECO:0000256" key="2">
    <source>
        <dbReference type="SAM" id="MobiDB-lite"/>
    </source>
</evidence>
<dbReference type="InterPro" id="IPR005948">
    <property type="entry name" value="ThiB-like"/>
</dbReference>
<dbReference type="PANTHER" id="PTHR30006:SF2">
    <property type="entry name" value="ABC TRANSPORTER SUBSTRATE-BINDING PROTEIN"/>
    <property type="match status" value="1"/>
</dbReference>
<evidence type="ECO:0000256" key="1">
    <source>
        <dbReference type="ARBA" id="ARBA00022729"/>
    </source>
</evidence>
<evidence type="ECO:0000313" key="4">
    <source>
        <dbReference type="Proteomes" id="UP000199671"/>
    </source>
</evidence>
<dbReference type="EMBL" id="FNHU01000008">
    <property type="protein sequence ID" value="SDM87822.1"/>
    <property type="molecule type" value="Genomic_DNA"/>
</dbReference>
<name>A0A1G9WTE3_9ACTO</name>
<dbReference type="SUPFAM" id="SSF53850">
    <property type="entry name" value="Periplasmic binding protein-like II"/>
    <property type="match status" value="1"/>
</dbReference>
<dbReference type="NCBIfam" id="TIGR01254">
    <property type="entry name" value="sfuA"/>
    <property type="match status" value="1"/>
</dbReference>
<dbReference type="PANTHER" id="PTHR30006">
    <property type="entry name" value="THIAMINE-BINDING PERIPLASMIC PROTEIN-RELATED"/>
    <property type="match status" value="1"/>
</dbReference>